<proteinExistence type="predicted"/>
<evidence type="ECO:0000313" key="1">
    <source>
        <dbReference type="EMBL" id="KAA1256830.1"/>
    </source>
</evidence>
<gene>
    <name evidence="1" type="ORF">LF1_58800</name>
</gene>
<protein>
    <submittedName>
        <fullName evidence="1">Uncharacterized protein</fullName>
    </submittedName>
</protein>
<dbReference type="EMBL" id="VRLW01000020">
    <property type="protein sequence ID" value="KAA1256830.1"/>
    <property type="molecule type" value="Genomic_DNA"/>
</dbReference>
<dbReference type="AlphaFoldDB" id="A0A5B1CB91"/>
<comment type="caution">
    <text evidence="1">The sequence shown here is derived from an EMBL/GenBank/DDBJ whole genome shotgun (WGS) entry which is preliminary data.</text>
</comment>
<accession>A0A5B1CB91</accession>
<reference evidence="1 2" key="1">
    <citation type="submission" date="2019-08" db="EMBL/GenBank/DDBJ databases">
        <title>Deep-cultivation of Planctomycetes and their phenomic and genomic characterization uncovers novel biology.</title>
        <authorList>
            <person name="Wiegand S."/>
            <person name="Jogler M."/>
            <person name="Boedeker C."/>
            <person name="Pinto D."/>
            <person name="Vollmers J."/>
            <person name="Rivas-Marin E."/>
            <person name="Kohn T."/>
            <person name="Peeters S.H."/>
            <person name="Heuer A."/>
            <person name="Rast P."/>
            <person name="Oberbeckmann S."/>
            <person name="Bunk B."/>
            <person name="Jeske O."/>
            <person name="Meyerdierks A."/>
            <person name="Storesund J.E."/>
            <person name="Kallscheuer N."/>
            <person name="Luecker S."/>
            <person name="Lage O.M."/>
            <person name="Pohl T."/>
            <person name="Merkel B.J."/>
            <person name="Hornburger P."/>
            <person name="Mueller R.-W."/>
            <person name="Bruemmer F."/>
            <person name="Labrenz M."/>
            <person name="Spormann A.M."/>
            <person name="Op Den Camp H."/>
            <person name="Overmann J."/>
            <person name="Amann R."/>
            <person name="Jetten M.S.M."/>
            <person name="Mascher T."/>
            <person name="Medema M.H."/>
            <person name="Devos D.P."/>
            <person name="Kaster A.-K."/>
            <person name="Ovreas L."/>
            <person name="Rohde M."/>
            <person name="Galperin M.Y."/>
            <person name="Jogler C."/>
        </authorList>
    </citation>
    <scope>NUCLEOTIDE SEQUENCE [LARGE SCALE GENOMIC DNA]</scope>
    <source>
        <strain evidence="1 2">LF1</strain>
    </source>
</reference>
<keyword evidence="2" id="KW-1185">Reference proteome</keyword>
<organism evidence="1 2">
    <name type="scientific">Rubripirellula obstinata</name>
    <dbReference type="NCBI Taxonomy" id="406547"/>
    <lineage>
        <taxon>Bacteria</taxon>
        <taxon>Pseudomonadati</taxon>
        <taxon>Planctomycetota</taxon>
        <taxon>Planctomycetia</taxon>
        <taxon>Pirellulales</taxon>
        <taxon>Pirellulaceae</taxon>
        <taxon>Rubripirellula</taxon>
    </lineage>
</organism>
<name>A0A5B1CB91_9BACT</name>
<sequence length="35" mass="3738">MNQMLLLSASLAALIPLCGQVSHQNLSQTNKSGLR</sequence>
<dbReference type="Proteomes" id="UP000322699">
    <property type="component" value="Unassembled WGS sequence"/>
</dbReference>
<evidence type="ECO:0000313" key="2">
    <source>
        <dbReference type="Proteomes" id="UP000322699"/>
    </source>
</evidence>